<accession>A0A0E9PZW4</accession>
<reference evidence="2" key="2">
    <citation type="journal article" date="2015" name="Fish Shellfish Immunol.">
        <title>Early steps in the European eel (Anguilla anguilla)-Vibrio vulnificus interaction in the gills: Role of the RtxA13 toxin.</title>
        <authorList>
            <person name="Callol A."/>
            <person name="Pajuelo D."/>
            <person name="Ebbesson L."/>
            <person name="Teles M."/>
            <person name="MacKenzie S."/>
            <person name="Amaro C."/>
        </authorList>
    </citation>
    <scope>NUCLEOTIDE SEQUENCE</scope>
</reference>
<sequence>MGIHSIAYNSERRRNSRVPKRDCSVTVGHLIGPRVDALGHKAGFREAQ</sequence>
<name>A0A0E9PZW4_ANGAN</name>
<dbReference type="AlphaFoldDB" id="A0A0E9PZW4"/>
<evidence type="ECO:0000313" key="2">
    <source>
        <dbReference type="EMBL" id="JAH10191.1"/>
    </source>
</evidence>
<feature type="region of interest" description="Disordered" evidence="1">
    <location>
        <begin position="1"/>
        <end position="20"/>
    </location>
</feature>
<dbReference type="EMBL" id="GBXM01098386">
    <property type="protein sequence ID" value="JAH10191.1"/>
    <property type="molecule type" value="Transcribed_RNA"/>
</dbReference>
<evidence type="ECO:0000256" key="1">
    <source>
        <dbReference type="SAM" id="MobiDB-lite"/>
    </source>
</evidence>
<reference evidence="2" key="1">
    <citation type="submission" date="2014-11" db="EMBL/GenBank/DDBJ databases">
        <authorList>
            <person name="Amaro Gonzalez C."/>
        </authorList>
    </citation>
    <scope>NUCLEOTIDE SEQUENCE</scope>
</reference>
<protein>
    <submittedName>
        <fullName evidence="2">Uncharacterized protein</fullName>
    </submittedName>
</protein>
<proteinExistence type="predicted"/>
<organism evidence="2">
    <name type="scientific">Anguilla anguilla</name>
    <name type="common">European freshwater eel</name>
    <name type="synonym">Muraena anguilla</name>
    <dbReference type="NCBI Taxonomy" id="7936"/>
    <lineage>
        <taxon>Eukaryota</taxon>
        <taxon>Metazoa</taxon>
        <taxon>Chordata</taxon>
        <taxon>Craniata</taxon>
        <taxon>Vertebrata</taxon>
        <taxon>Euteleostomi</taxon>
        <taxon>Actinopterygii</taxon>
        <taxon>Neopterygii</taxon>
        <taxon>Teleostei</taxon>
        <taxon>Anguilliformes</taxon>
        <taxon>Anguillidae</taxon>
        <taxon>Anguilla</taxon>
    </lineage>
</organism>